<dbReference type="EMBL" id="CP030117">
    <property type="protein sequence ID" value="AWX58793.1"/>
    <property type="molecule type" value="Genomic_DNA"/>
</dbReference>
<dbReference type="RefSeq" id="WP_048035213.1">
    <property type="nucleotide sequence ID" value="NZ_CP030117.1"/>
</dbReference>
<reference evidence="1 2" key="1">
    <citation type="journal article" date="2015" name="Genome Announc.">
        <title>Draft Genome Sequence of Brevibacillus brevis DZQ7, a Plant Growth-Promoting Rhizobacterium with Broad-Spectrum Antimicrobial Activity.</title>
        <authorList>
            <person name="Hou Q."/>
            <person name="Wang C."/>
            <person name="Hou X."/>
            <person name="Xia Z."/>
            <person name="Ye J."/>
            <person name="Liu K."/>
            <person name="Liu H."/>
            <person name="Wang J."/>
            <person name="Guo H."/>
            <person name="Yu X."/>
            <person name="Yang Y."/>
            <person name="Du B."/>
            <person name="Ding Y."/>
        </authorList>
    </citation>
    <scope>NUCLEOTIDE SEQUENCE [LARGE SCALE GENOMIC DNA]</scope>
    <source>
        <strain evidence="1 2">DZQ7</strain>
    </source>
</reference>
<dbReference type="AlphaFoldDB" id="A0A2Z4MQT6"/>
<proteinExistence type="predicted"/>
<protein>
    <submittedName>
        <fullName evidence="1">Uncharacterized protein</fullName>
    </submittedName>
</protein>
<sequence>MVNIEDFKKKCRKNEKIGVEKVMISTLNRLTRFLLLVLVVTIFASTPQVANARICAIAPSNMMMQDNKDTAWNNVQPTAECDPKPASPVKLDDKYLKKNNVDAHKLKKANVPKGSNISHYDIYEDKYDDYLWLGKKKQGRNEWIQLFFDIIDAADMFPLRRNIPEH</sequence>
<evidence type="ECO:0000313" key="1">
    <source>
        <dbReference type="EMBL" id="AWX58793.1"/>
    </source>
</evidence>
<organism evidence="1 2">
    <name type="scientific">Brevibacillus brevis</name>
    <name type="common">Bacillus brevis</name>
    <dbReference type="NCBI Taxonomy" id="1393"/>
    <lineage>
        <taxon>Bacteria</taxon>
        <taxon>Bacillati</taxon>
        <taxon>Bacillota</taxon>
        <taxon>Bacilli</taxon>
        <taxon>Bacillales</taxon>
        <taxon>Paenibacillaceae</taxon>
        <taxon>Brevibacillus</taxon>
    </lineage>
</organism>
<dbReference type="Proteomes" id="UP000036061">
    <property type="component" value="Chromosome"/>
</dbReference>
<evidence type="ECO:0000313" key="2">
    <source>
        <dbReference type="Proteomes" id="UP000036061"/>
    </source>
</evidence>
<gene>
    <name evidence="1" type="ORF">AB432_028775</name>
</gene>
<name>A0A2Z4MQT6_BREBE</name>
<accession>A0A2Z4MQT6</accession>